<dbReference type="InterPro" id="IPR055259">
    <property type="entry name" value="YkvP/CgeB_Glyco_trans-like"/>
</dbReference>
<accession>A0ABS5M501</accession>
<proteinExistence type="predicted"/>
<comment type="caution">
    <text evidence="2">The sequence shown here is derived from an EMBL/GenBank/DDBJ whole genome shotgun (WGS) entry which is preliminary data.</text>
</comment>
<evidence type="ECO:0000259" key="1">
    <source>
        <dbReference type="Pfam" id="PF13524"/>
    </source>
</evidence>
<keyword evidence="3" id="KW-1185">Reference proteome</keyword>
<dbReference type="EMBL" id="JAFEVO010000001">
    <property type="protein sequence ID" value="MBS3182060.1"/>
    <property type="molecule type" value="Genomic_DNA"/>
</dbReference>
<sequence length="385" mass="42625">MSALVRKIVVPLQRVIAAVSFRRARRRSTVAPISWVIGPEETATMVRSMAQSLPGSYTAVLKPHPFYAGGYDYEPSPVPGGWAGSAIRDAWIFGKLAARARGFIYVGPGGFLRAQSDLRVFEFSFLKERGVKLVCYFTGSDIRSIPIMRAHERDTGLPNIATYLPEIKPIFGTEAYDRVRRGIAEAADRYADVIFTAAVDQCGYLTRDTEPFRYFYPQERIAADLTKFNLPGPRVVLHAPSSPIIKGTQLVRAAVAALRAEGLAFEYVELSGVPHTEVTEALERSHIVLNQFYAHMPGMFGVEAMAAGAVMMSSADEHVETDLPVGSNDAWVVTRHYEVTEKLRELLQMRPEQLLAQAEAGQRWVRQHATAEVSGKVLRSLLDAL</sequence>
<evidence type="ECO:0000313" key="3">
    <source>
        <dbReference type="Proteomes" id="UP000811492"/>
    </source>
</evidence>
<dbReference type="SUPFAM" id="SSF53756">
    <property type="entry name" value="UDP-Glycosyltransferase/glycogen phosphorylase"/>
    <property type="match status" value="1"/>
</dbReference>
<organism evidence="2 3">
    <name type="scientific">Leucobacter manosquensis</name>
    <dbReference type="NCBI Taxonomy" id="2810611"/>
    <lineage>
        <taxon>Bacteria</taxon>
        <taxon>Bacillati</taxon>
        <taxon>Actinomycetota</taxon>
        <taxon>Actinomycetes</taxon>
        <taxon>Micrococcales</taxon>
        <taxon>Microbacteriaceae</taxon>
        <taxon>Leucobacter</taxon>
    </lineage>
</organism>
<dbReference type="Proteomes" id="UP000811492">
    <property type="component" value="Unassembled WGS sequence"/>
</dbReference>
<dbReference type="Pfam" id="PF13524">
    <property type="entry name" value="Glyco_trans_1_2"/>
    <property type="match status" value="1"/>
</dbReference>
<name>A0ABS5M501_9MICO</name>
<feature type="domain" description="Spore protein YkvP/CgeB glycosyl transferase-like" evidence="1">
    <location>
        <begin position="269"/>
        <end position="371"/>
    </location>
</feature>
<dbReference type="Gene3D" id="3.40.50.2000">
    <property type="entry name" value="Glycogen Phosphorylase B"/>
    <property type="match status" value="1"/>
</dbReference>
<protein>
    <submittedName>
        <fullName evidence="2">Glycosyltransferase family 1 protein</fullName>
    </submittedName>
</protein>
<evidence type="ECO:0000313" key="2">
    <source>
        <dbReference type="EMBL" id="MBS3182060.1"/>
    </source>
</evidence>
<reference evidence="2 3" key="1">
    <citation type="submission" date="2021-02" db="EMBL/GenBank/DDBJ databases">
        <title>Draft genome and description of Leucobacter sp nov strain Marseille-Q4368.</title>
        <authorList>
            <person name="Boxberger M."/>
            <person name="La Scola B."/>
        </authorList>
    </citation>
    <scope>NUCLEOTIDE SEQUENCE [LARGE SCALE GENOMIC DNA]</scope>
    <source>
        <strain evidence="2 3">Marseille-Q4368</strain>
    </source>
</reference>
<gene>
    <name evidence="2" type="ORF">JSQ98_07620</name>
</gene>
<dbReference type="RefSeq" id="WP_211649067.1">
    <property type="nucleotide sequence ID" value="NZ_JAFEVO010000001.1"/>
</dbReference>